<dbReference type="Proteomes" id="UP000008363">
    <property type="component" value="Unassembled WGS sequence"/>
</dbReference>
<keyword evidence="5 6" id="KW-0472">Membrane</keyword>
<feature type="transmembrane region" description="Helical" evidence="6">
    <location>
        <begin position="63"/>
        <end position="82"/>
    </location>
</feature>
<dbReference type="EMBL" id="BAHC01000126">
    <property type="protein sequence ID" value="GAB91288.1"/>
    <property type="molecule type" value="Genomic_DNA"/>
</dbReference>
<dbReference type="InterPro" id="IPR002293">
    <property type="entry name" value="AA/rel_permease1"/>
</dbReference>
<evidence type="ECO:0000256" key="2">
    <source>
        <dbReference type="ARBA" id="ARBA00022475"/>
    </source>
</evidence>
<dbReference type="PANTHER" id="PTHR42770:SF16">
    <property type="entry name" value="AMINO ACID PERMEASE"/>
    <property type="match status" value="1"/>
</dbReference>
<dbReference type="GO" id="GO:0005886">
    <property type="term" value="C:plasma membrane"/>
    <property type="evidence" value="ECO:0007669"/>
    <property type="project" value="UniProtKB-SubCell"/>
</dbReference>
<keyword evidence="3 6" id="KW-0812">Transmembrane</keyword>
<gene>
    <name evidence="7" type="ORF">GORHZ_126_00290</name>
</gene>
<feature type="transmembrane region" description="Helical" evidence="6">
    <location>
        <begin position="249"/>
        <end position="269"/>
    </location>
</feature>
<evidence type="ECO:0000256" key="4">
    <source>
        <dbReference type="ARBA" id="ARBA00022989"/>
    </source>
</evidence>
<proteinExistence type="predicted"/>
<dbReference type="RefSeq" id="WP_006334619.1">
    <property type="nucleotide sequence ID" value="NZ_BAHC01000126.1"/>
</dbReference>
<dbReference type="PANTHER" id="PTHR42770">
    <property type="entry name" value="AMINO ACID TRANSPORTER-RELATED"/>
    <property type="match status" value="1"/>
</dbReference>
<dbReference type="InterPro" id="IPR050367">
    <property type="entry name" value="APC_superfamily"/>
</dbReference>
<keyword evidence="8" id="KW-1185">Reference proteome</keyword>
<comment type="caution">
    <text evidence="7">The sequence shown here is derived from an EMBL/GenBank/DDBJ whole genome shotgun (WGS) entry which is preliminary data.</text>
</comment>
<evidence type="ECO:0000256" key="3">
    <source>
        <dbReference type="ARBA" id="ARBA00022692"/>
    </source>
</evidence>
<accession>K6V546</accession>
<dbReference type="Pfam" id="PF13520">
    <property type="entry name" value="AA_permease_2"/>
    <property type="match status" value="1"/>
</dbReference>
<comment type="subcellular location">
    <subcellularLocation>
        <location evidence="1">Cell membrane</location>
        <topology evidence="1">Multi-pass membrane protein</topology>
    </subcellularLocation>
</comment>
<feature type="transmembrane region" description="Helical" evidence="6">
    <location>
        <begin position="103"/>
        <end position="130"/>
    </location>
</feature>
<sequence length="492" mass="52159">MSTDIPSPTANESTRSEHQLRRGSLGVFGVTFFVISAAAPLTAMAGGAPVAMLLGNGPGVPGAYLLTAITLLVFAVGYTAMARHHTSTGAFYSYVTRGLRQQLGGAAAYLALLSYNAMQIGLWGLFGAAVAGFFTDEFDLDVKWWIFVLIGIAIVAVLGYRQIDLSVKVLSVLVAAEFLVVIILAVVIAIKGGDFGTTSLSITPLTPSALTTGSLPIALLFCFASFVGFEATSIYSEEAKDPKRTVPRATFLAVGTIGIVYTAVTFLMVNGAGVGNIPDYIAQLADPTSFLFELSNSYIGPWYTTIMRILFITSVFAAVLAFHNAVARYTYALGREGLLPNHLGRTHRAHQSPHVGSVVQSAVAFVVVMIFVLAGQDPILALFTWLTNLGTLGVIALMASASFAVVAFFLRHRDLDRNALRTLVAPVVAGVALVAILIYAISNFGLLISSGGVLVWLLPSLLLVAAVLGAIASVVLRSHSPQRYAEMGRHRE</sequence>
<feature type="transmembrane region" description="Helical" evidence="6">
    <location>
        <begin position="386"/>
        <end position="410"/>
    </location>
</feature>
<evidence type="ECO:0000313" key="7">
    <source>
        <dbReference type="EMBL" id="GAB91288.1"/>
    </source>
</evidence>
<feature type="transmembrane region" description="Helical" evidence="6">
    <location>
        <begin position="25"/>
        <end position="43"/>
    </location>
</feature>
<dbReference type="PIRSF" id="PIRSF006060">
    <property type="entry name" value="AA_transporter"/>
    <property type="match status" value="1"/>
</dbReference>
<feature type="transmembrane region" description="Helical" evidence="6">
    <location>
        <begin position="355"/>
        <end position="374"/>
    </location>
</feature>
<evidence type="ECO:0000256" key="6">
    <source>
        <dbReference type="SAM" id="Phobius"/>
    </source>
</evidence>
<feature type="transmembrane region" description="Helical" evidence="6">
    <location>
        <begin position="302"/>
        <end position="322"/>
    </location>
</feature>
<keyword evidence="2" id="KW-1003">Cell membrane</keyword>
<evidence type="ECO:0000256" key="1">
    <source>
        <dbReference type="ARBA" id="ARBA00004651"/>
    </source>
</evidence>
<evidence type="ECO:0000313" key="8">
    <source>
        <dbReference type="Proteomes" id="UP000008363"/>
    </source>
</evidence>
<evidence type="ECO:0000256" key="5">
    <source>
        <dbReference type="ARBA" id="ARBA00023136"/>
    </source>
</evidence>
<feature type="transmembrane region" description="Helical" evidence="6">
    <location>
        <begin position="142"/>
        <end position="160"/>
    </location>
</feature>
<feature type="transmembrane region" description="Helical" evidence="6">
    <location>
        <begin position="172"/>
        <end position="190"/>
    </location>
</feature>
<dbReference type="STRING" id="1108045.GORHZ_126_00290"/>
<feature type="transmembrane region" description="Helical" evidence="6">
    <location>
        <begin position="453"/>
        <end position="476"/>
    </location>
</feature>
<dbReference type="Gene3D" id="1.20.1740.10">
    <property type="entry name" value="Amino acid/polyamine transporter I"/>
    <property type="match status" value="1"/>
</dbReference>
<feature type="transmembrane region" description="Helical" evidence="6">
    <location>
        <begin position="422"/>
        <end position="441"/>
    </location>
</feature>
<dbReference type="AlphaFoldDB" id="K6V546"/>
<keyword evidence="4 6" id="KW-1133">Transmembrane helix</keyword>
<dbReference type="OrthoDB" id="137613at2"/>
<dbReference type="eggNOG" id="COG0531">
    <property type="taxonomic scope" value="Bacteria"/>
</dbReference>
<feature type="transmembrane region" description="Helical" evidence="6">
    <location>
        <begin position="210"/>
        <end position="229"/>
    </location>
</feature>
<organism evidence="7 8">
    <name type="scientific">Gordonia rhizosphera NBRC 16068</name>
    <dbReference type="NCBI Taxonomy" id="1108045"/>
    <lineage>
        <taxon>Bacteria</taxon>
        <taxon>Bacillati</taxon>
        <taxon>Actinomycetota</taxon>
        <taxon>Actinomycetes</taxon>
        <taxon>Mycobacteriales</taxon>
        <taxon>Gordoniaceae</taxon>
        <taxon>Gordonia</taxon>
    </lineage>
</organism>
<name>K6V546_9ACTN</name>
<dbReference type="GO" id="GO:0022857">
    <property type="term" value="F:transmembrane transporter activity"/>
    <property type="evidence" value="ECO:0007669"/>
    <property type="project" value="InterPro"/>
</dbReference>
<reference evidence="7 8" key="1">
    <citation type="submission" date="2012-08" db="EMBL/GenBank/DDBJ databases">
        <title>Whole genome shotgun sequence of Gordonia rhizosphera NBRC 16068.</title>
        <authorList>
            <person name="Takarada H."/>
            <person name="Isaki S."/>
            <person name="Hosoyama A."/>
            <person name="Tsuchikane K."/>
            <person name="Katsumata H."/>
            <person name="Baba S."/>
            <person name="Ohji S."/>
            <person name="Yamazaki S."/>
            <person name="Fujita N."/>
        </authorList>
    </citation>
    <scope>NUCLEOTIDE SEQUENCE [LARGE SCALE GENOMIC DNA]</scope>
    <source>
        <strain evidence="7 8">NBRC 16068</strain>
    </source>
</reference>
<protein>
    <submittedName>
        <fullName evidence="7">Putative amino acid transporter</fullName>
    </submittedName>
</protein>